<comment type="caution">
    <text evidence="6">The sequence shown here is derived from an EMBL/GenBank/DDBJ whole genome shotgun (WGS) entry which is preliminary data.</text>
</comment>
<organism evidence="6 7">
    <name type="scientific">Xylanibacter ruminicola</name>
    <name type="common">Prevotella ruminicola</name>
    <dbReference type="NCBI Taxonomy" id="839"/>
    <lineage>
        <taxon>Bacteria</taxon>
        <taxon>Pseudomonadati</taxon>
        <taxon>Bacteroidota</taxon>
        <taxon>Bacteroidia</taxon>
        <taxon>Bacteroidales</taxon>
        <taxon>Prevotellaceae</taxon>
        <taxon>Xylanibacter</taxon>
    </lineage>
</organism>
<dbReference type="Pfam" id="PF10531">
    <property type="entry name" value="SLBB"/>
    <property type="match status" value="5"/>
</dbReference>
<evidence type="ECO:0000259" key="4">
    <source>
        <dbReference type="Pfam" id="PF02563"/>
    </source>
</evidence>
<dbReference type="RefSeq" id="WP_074683959.1">
    <property type="nucleotide sequence ID" value="NZ_BPTT01000001.1"/>
</dbReference>
<dbReference type="InterPro" id="IPR003715">
    <property type="entry name" value="Poly_export_N"/>
</dbReference>
<gene>
    <name evidence="6" type="ORF">PRMUPPPA20_06000</name>
</gene>
<dbReference type="Pfam" id="PF02563">
    <property type="entry name" value="Poly_export"/>
    <property type="match status" value="1"/>
</dbReference>
<dbReference type="InterPro" id="IPR019554">
    <property type="entry name" value="Soluble_ligand-bd"/>
</dbReference>
<sequence>MKRSLLVLSLLLTTLLVQAQMSDIQVMQYVQREMKNGSSQSQIATKLMQKGVTMQQLQRVRSQYEKLNGTSAVRSSGSTTDQLTADSRMRESNGAVRVDAEGNELYVQKIGSSNTDEDMLENSNLSNRQQVYIPDSVNTINGKRVFGRDIFNNKALSFEPNMNIATPTSYIVGPGDKVFVDVYGGSQKSEQMEVGPDGSIVVTGYGPIHIAGLSVAAANAKIKQTLGKRYSSSKIRMTLGQTRTIMVNVMGEVMAPGTYTLSAFASVFHALYMAGGVNSLGTLRDIKVFRGGRQIASVDIYDYILNGKLSGNIRLAENDVIMVGPYQNIVDVAGNVKRPMAYEMKKNESIATLLKYAGGFTGDAYKKAVRVNRTAGEQYSVYNVNEFDMSSFRLQDGDSVTVSGNLRRYENMVEIAGAVFRPGQYSLGGNVTTVKSLIEQADGLTEDAFAGRGVLHRMKEDRTRRVISLDIQGILNGTVADVPLENEDVLTIASKQEKTNERTVTIFGEVMFPATYEYADDESIEDLIIQAGGLTDAASTVKVDVSRRMIDPKATEDSREVAQTFSFTLKDGLVVDGSKDFVLQPYDEVYVRKSPGYMPQRNVTVEGEVLFAGTYPLAHKNQRLSEVVKAAGGVTKEAYIRGARIERPMNADEKFRLNRILQLAKVQSGAGFDANKVDQDSVYYVAIELDKALANPGSDDDVVLREGDRIIVPEFSGTVKIDGNVMYPNTASYSSGKSYKWYVRNQAGGFGMGAKKSRAFILYQNGAVKKASGAKIEPGCEIFVPSKTRSANDKISMIANLGTSLATMVTMLATVTNPIKTF</sequence>
<feature type="domain" description="Polysaccharide export protein N-terminal" evidence="4">
    <location>
        <begin position="166"/>
        <end position="231"/>
    </location>
</feature>
<feature type="domain" description="Soluble ligand binding" evidence="5">
    <location>
        <begin position="603"/>
        <end position="647"/>
    </location>
</feature>
<evidence type="ECO:0000256" key="2">
    <source>
        <dbReference type="SAM" id="MobiDB-lite"/>
    </source>
</evidence>
<evidence type="ECO:0000313" key="6">
    <source>
        <dbReference type="EMBL" id="GJG32491.1"/>
    </source>
</evidence>
<feature type="region of interest" description="Disordered" evidence="2">
    <location>
        <begin position="69"/>
        <end position="89"/>
    </location>
</feature>
<keyword evidence="1 3" id="KW-0732">Signal</keyword>
<feature type="chain" id="PRO_5041418268" evidence="3">
    <location>
        <begin position="20"/>
        <end position="822"/>
    </location>
</feature>
<reference evidence="6" key="1">
    <citation type="submission" date="2021-08" db="EMBL/GenBank/DDBJ databases">
        <title>Prevotella lacticifex sp. nov., isolated from rumen of cow.</title>
        <authorList>
            <person name="Shinkai T."/>
            <person name="Ikeyama N."/>
            <person name="Kumagai M."/>
            <person name="Ohmori H."/>
            <person name="Sakamoto M."/>
            <person name="Ohkuma M."/>
            <person name="Mitsumori M."/>
        </authorList>
    </citation>
    <scope>NUCLEOTIDE SEQUENCE</scope>
    <source>
        <strain evidence="6">JCM 8259</strain>
    </source>
</reference>
<dbReference type="PANTHER" id="PTHR33619:SF3">
    <property type="entry name" value="POLYSACCHARIDE EXPORT PROTEIN GFCE-RELATED"/>
    <property type="match status" value="1"/>
</dbReference>
<feature type="domain" description="Soluble ligand binding" evidence="5">
    <location>
        <begin position="412"/>
        <end position="465"/>
    </location>
</feature>
<evidence type="ECO:0000259" key="5">
    <source>
        <dbReference type="Pfam" id="PF10531"/>
    </source>
</evidence>
<proteinExistence type="predicted"/>
<name>A0AA37I5V9_XYLRU</name>
<evidence type="ECO:0000256" key="1">
    <source>
        <dbReference type="ARBA" id="ARBA00022729"/>
    </source>
</evidence>
<protein>
    <submittedName>
        <fullName evidence="6">Capsule polysaccharide transporter</fullName>
    </submittedName>
</protein>
<dbReference type="GO" id="GO:0015159">
    <property type="term" value="F:polysaccharide transmembrane transporter activity"/>
    <property type="evidence" value="ECO:0007669"/>
    <property type="project" value="InterPro"/>
</dbReference>
<dbReference type="InterPro" id="IPR049712">
    <property type="entry name" value="Poly_export"/>
</dbReference>
<evidence type="ECO:0000256" key="3">
    <source>
        <dbReference type="SAM" id="SignalP"/>
    </source>
</evidence>
<feature type="compositionally biased region" description="Polar residues" evidence="2">
    <location>
        <begin position="69"/>
        <end position="85"/>
    </location>
</feature>
<accession>A0AA37I5V9</accession>
<dbReference type="EMBL" id="BPTT01000001">
    <property type="protein sequence ID" value="GJG32491.1"/>
    <property type="molecule type" value="Genomic_DNA"/>
</dbReference>
<dbReference type="AlphaFoldDB" id="A0AA37I5V9"/>
<dbReference type="Proteomes" id="UP000887097">
    <property type="component" value="Unassembled WGS sequence"/>
</dbReference>
<feature type="domain" description="Soluble ligand binding" evidence="5">
    <location>
        <begin position="246"/>
        <end position="293"/>
    </location>
</feature>
<feature type="signal peptide" evidence="3">
    <location>
        <begin position="1"/>
        <end position="19"/>
    </location>
</feature>
<dbReference type="Gene3D" id="3.10.560.10">
    <property type="entry name" value="Outer membrane lipoprotein wza domain like"/>
    <property type="match status" value="5"/>
</dbReference>
<feature type="domain" description="Soluble ligand binding" evidence="5">
    <location>
        <begin position="329"/>
        <end position="379"/>
    </location>
</feature>
<evidence type="ECO:0000313" key="7">
    <source>
        <dbReference type="Proteomes" id="UP000887097"/>
    </source>
</evidence>
<feature type="domain" description="Soluble ligand binding" evidence="5">
    <location>
        <begin position="504"/>
        <end position="547"/>
    </location>
</feature>
<dbReference type="PANTHER" id="PTHR33619">
    <property type="entry name" value="POLYSACCHARIDE EXPORT PROTEIN GFCE-RELATED"/>
    <property type="match status" value="1"/>
</dbReference>